<dbReference type="InterPro" id="IPR000623">
    <property type="entry name" value="Shikimate_kinase/TSH1"/>
</dbReference>
<dbReference type="GO" id="GO:0008652">
    <property type="term" value="P:amino acid biosynthetic process"/>
    <property type="evidence" value="ECO:0007669"/>
    <property type="project" value="UniProtKB-KW"/>
</dbReference>
<reference evidence="8 9" key="1">
    <citation type="submission" date="2016-10" db="EMBL/GenBank/DDBJ databases">
        <authorList>
            <person name="de Groot N.N."/>
        </authorList>
    </citation>
    <scope>NUCLEOTIDE SEQUENCE [LARGE SCALE GENOMIC DNA]</scope>
    <source>
        <strain evidence="8 9">D15d</strain>
    </source>
</reference>
<evidence type="ECO:0000256" key="5">
    <source>
        <dbReference type="ARBA" id="ARBA00022840"/>
    </source>
</evidence>
<comment type="catalytic activity">
    <reaction evidence="7">
        <text>shikimate + ATP = 3-phosphoshikimate + ADP + H(+)</text>
        <dbReference type="Rhea" id="RHEA:13121"/>
        <dbReference type="ChEBI" id="CHEBI:15378"/>
        <dbReference type="ChEBI" id="CHEBI:30616"/>
        <dbReference type="ChEBI" id="CHEBI:36208"/>
        <dbReference type="ChEBI" id="CHEBI:145989"/>
        <dbReference type="ChEBI" id="CHEBI:456216"/>
        <dbReference type="EC" id="2.7.1.71"/>
    </reaction>
</comment>
<gene>
    <name evidence="7" type="primary">aroK</name>
    <name evidence="8" type="ORF">SAMN05216537_1171</name>
</gene>
<dbReference type="EMBL" id="FNUL01000017">
    <property type="protein sequence ID" value="SEG00773.1"/>
    <property type="molecule type" value="Genomic_DNA"/>
</dbReference>
<dbReference type="EC" id="2.7.1.71" evidence="7"/>
<feature type="binding site" evidence="7">
    <location>
        <position position="118"/>
    </location>
    <ligand>
        <name>ATP</name>
        <dbReference type="ChEBI" id="CHEBI:30616"/>
    </ligand>
</feature>
<evidence type="ECO:0000313" key="9">
    <source>
        <dbReference type="Proteomes" id="UP000236726"/>
    </source>
</evidence>
<dbReference type="GO" id="GO:0004765">
    <property type="term" value="F:shikimate kinase activity"/>
    <property type="evidence" value="ECO:0007669"/>
    <property type="project" value="UniProtKB-UniRule"/>
</dbReference>
<evidence type="ECO:0000313" key="8">
    <source>
        <dbReference type="EMBL" id="SEG00773.1"/>
    </source>
</evidence>
<dbReference type="SUPFAM" id="SSF52540">
    <property type="entry name" value="P-loop containing nucleoside triphosphate hydrolases"/>
    <property type="match status" value="1"/>
</dbReference>
<keyword evidence="5 7" id="KW-0067">ATP-binding</keyword>
<feature type="binding site" evidence="7">
    <location>
        <position position="80"/>
    </location>
    <ligand>
        <name>substrate</name>
    </ligand>
</feature>
<dbReference type="PANTHER" id="PTHR21087:SF16">
    <property type="entry name" value="SHIKIMATE KINASE 1, CHLOROPLASTIC"/>
    <property type="match status" value="1"/>
</dbReference>
<keyword evidence="2 7" id="KW-0808">Transferase</keyword>
<keyword evidence="7" id="KW-0963">Cytoplasm</keyword>
<keyword evidence="6 7" id="KW-0057">Aromatic amino acid biosynthesis</keyword>
<evidence type="ECO:0000256" key="3">
    <source>
        <dbReference type="ARBA" id="ARBA00022741"/>
    </source>
</evidence>
<dbReference type="Gene3D" id="3.40.50.300">
    <property type="entry name" value="P-loop containing nucleotide triphosphate hydrolases"/>
    <property type="match status" value="1"/>
</dbReference>
<feature type="binding site" evidence="7">
    <location>
        <begin position="13"/>
        <end position="18"/>
    </location>
    <ligand>
        <name>ATP</name>
        <dbReference type="ChEBI" id="CHEBI:30616"/>
    </ligand>
</feature>
<evidence type="ECO:0000256" key="2">
    <source>
        <dbReference type="ARBA" id="ARBA00022679"/>
    </source>
</evidence>
<dbReference type="STRING" id="1410661.GCA_000702205_00471"/>
<evidence type="ECO:0000256" key="1">
    <source>
        <dbReference type="ARBA" id="ARBA00022605"/>
    </source>
</evidence>
<comment type="caution">
    <text evidence="7">Lacks conserved residue(s) required for the propagation of feature annotation.</text>
</comment>
<dbReference type="Proteomes" id="UP000236726">
    <property type="component" value="Unassembled WGS sequence"/>
</dbReference>
<dbReference type="InterPro" id="IPR027417">
    <property type="entry name" value="P-loop_NTPase"/>
</dbReference>
<comment type="subunit">
    <text evidence="7">Monomer.</text>
</comment>
<evidence type="ECO:0000256" key="4">
    <source>
        <dbReference type="ARBA" id="ARBA00022777"/>
    </source>
</evidence>
<evidence type="ECO:0000256" key="7">
    <source>
        <dbReference type="HAMAP-Rule" id="MF_00109"/>
    </source>
</evidence>
<keyword evidence="7" id="KW-0479">Metal-binding</keyword>
<keyword evidence="7" id="KW-0460">Magnesium</keyword>
<name>A0A1H5WNA5_9FIRM</name>
<dbReference type="InterPro" id="IPR031322">
    <property type="entry name" value="Shikimate/glucono_kinase"/>
</dbReference>
<dbReference type="CDD" id="cd00464">
    <property type="entry name" value="SK"/>
    <property type="match status" value="1"/>
</dbReference>
<evidence type="ECO:0000256" key="6">
    <source>
        <dbReference type="ARBA" id="ARBA00023141"/>
    </source>
</evidence>
<sequence>MEFNNITLIGMPTSGKSTVGVIVAKILGMDFVDADIVIQNREGMKLSEIIDKKGIDGFVKCEGDAILSIDVNNTVIATGGSAVYSANAMEKLAKNSLIVYLKLEKEELFRRLKNAKERGVVLHEGETLEDMFNTRVKLYEKYANLIVEEKDCTLEETVAKLVNLLKEGR</sequence>
<dbReference type="GO" id="GO:0005829">
    <property type="term" value="C:cytosol"/>
    <property type="evidence" value="ECO:0007669"/>
    <property type="project" value="TreeGrafter"/>
</dbReference>
<comment type="pathway">
    <text evidence="7">Metabolic intermediate biosynthesis; chorismate biosynthesis; chorismate from D-erythrose 4-phosphate and phosphoenolpyruvate: step 5/7.</text>
</comment>
<dbReference type="PANTHER" id="PTHR21087">
    <property type="entry name" value="SHIKIMATE KINASE"/>
    <property type="match status" value="1"/>
</dbReference>
<dbReference type="RefSeq" id="WP_103953363.1">
    <property type="nucleotide sequence ID" value="NZ_FNUL01000017.1"/>
</dbReference>
<dbReference type="GO" id="GO:0000287">
    <property type="term" value="F:magnesium ion binding"/>
    <property type="evidence" value="ECO:0007669"/>
    <property type="project" value="UniProtKB-UniRule"/>
</dbReference>
<dbReference type="UniPathway" id="UPA00053">
    <property type="reaction ID" value="UER00088"/>
</dbReference>
<comment type="subcellular location">
    <subcellularLocation>
        <location evidence="7">Cytoplasm</location>
    </subcellularLocation>
</comment>
<comment type="similarity">
    <text evidence="7">Belongs to the shikimate kinase family.</text>
</comment>
<dbReference type="Pfam" id="PF01202">
    <property type="entry name" value="SKI"/>
    <property type="match status" value="1"/>
</dbReference>
<keyword evidence="4 7" id="KW-0418">Kinase</keyword>
<keyword evidence="3 7" id="KW-0547">Nucleotide-binding</keyword>
<dbReference type="GO" id="GO:0009423">
    <property type="term" value="P:chorismate biosynthetic process"/>
    <property type="evidence" value="ECO:0007669"/>
    <property type="project" value="UniProtKB-UniRule"/>
</dbReference>
<dbReference type="HAMAP" id="MF_00109">
    <property type="entry name" value="Shikimate_kinase"/>
    <property type="match status" value="1"/>
</dbReference>
<proteinExistence type="inferred from homology"/>
<feature type="binding site" evidence="7">
    <location>
        <position position="135"/>
    </location>
    <ligand>
        <name>substrate</name>
    </ligand>
</feature>
<keyword evidence="1 7" id="KW-0028">Amino-acid biosynthesis</keyword>
<feature type="binding site" evidence="7">
    <location>
        <position position="35"/>
    </location>
    <ligand>
        <name>substrate</name>
    </ligand>
</feature>
<dbReference type="AlphaFoldDB" id="A0A1H5WNA5"/>
<comment type="cofactor">
    <cofactor evidence="7">
        <name>Mg(2+)</name>
        <dbReference type="ChEBI" id="CHEBI:18420"/>
    </cofactor>
    <text evidence="7">Binds 1 Mg(2+) ion per subunit.</text>
</comment>
<comment type="function">
    <text evidence="7">Catalyzes the specific phosphorylation of the 3-hydroxyl group of shikimic acid using ATP as a cosubstrate.</text>
</comment>
<protein>
    <recommendedName>
        <fullName evidence="7">Shikimate kinase</fullName>
        <shortName evidence="7">SK</shortName>
        <ecNumber evidence="7">2.7.1.71</ecNumber>
    </recommendedName>
</protein>
<dbReference type="PRINTS" id="PR01100">
    <property type="entry name" value="SHIKIMTKNASE"/>
</dbReference>
<dbReference type="GO" id="GO:0009073">
    <property type="term" value="P:aromatic amino acid family biosynthetic process"/>
    <property type="evidence" value="ECO:0007669"/>
    <property type="project" value="UniProtKB-KW"/>
</dbReference>
<feature type="binding site" evidence="7">
    <location>
        <position position="17"/>
    </location>
    <ligand>
        <name>Mg(2+)</name>
        <dbReference type="ChEBI" id="CHEBI:18420"/>
    </ligand>
</feature>
<accession>A0A1H5WNA5</accession>
<dbReference type="GO" id="GO:0005524">
    <property type="term" value="F:ATP binding"/>
    <property type="evidence" value="ECO:0007669"/>
    <property type="project" value="UniProtKB-UniRule"/>
</dbReference>
<keyword evidence="9" id="KW-1185">Reference proteome</keyword>
<organism evidence="8 9">
    <name type="scientific">Lachnospira multipara</name>
    <dbReference type="NCBI Taxonomy" id="28051"/>
    <lineage>
        <taxon>Bacteria</taxon>
        <taxon>Bacillati</taxon>
        <taxon>Bacillota</taxon>
        <taxon>Clostridia</taxon>
        <taxon>Lachnospirales</taxon>
        <taxon>Lachnospiraceae</taxon>
        <taxon>Lachnospira</taxon>
    </lineage>
</organism>